<keyword evidence="3" id="KW-1185">Reference proteome</keyword>
<reference evidence="2" key="1">
    <citation type="submission" date="2021-05" db="EMBL/GenBank/DDBJ databases">
        <title>The genome of the haptophyte Pavlova lutheri (Diacronema luteri, Pavlovales) - a model for lipid biosynthesis in eukaryotic algae.</title>
        <authorList>
            <person name="Hulatt C.J."/>
            <person name="Posewitz M.C."/>
        </authorList>
    </citation>
    <scope>NUCLEOTIDE SEQUENCE</scope>
    <source>
        <strain evidence="2">NIVA-4/92</strain>
    </source>
</reference>
<comment type="caution">
    <text evidence="2">The sequence shown here is derived from an EMBL/GenBank/DDBJ whole genome shotgun (WGS) entry which is preliminary data.</text>
</comment>
<feature type="region of interest" description="Disordered" evidence="1">
    <location>
        <begin position="353"/>
        <end position="430"/>
    </location>
</feature>
<dbReference type="AlphaFoldDB" id="A0A8J5XLK3"/>
<protein>
    <submittedName>
        <fullName evidence="2">Uncharacterized protein</fullName>
    </submittedName>
</protein>
<name>A0A8J5XLK3_DIALT</name>
<organism evidence="2 3">
    <name type="scientific">Diacronema lutheri</name>
    <name type="common">Unicellular marine alga</name>
    <name type="synonym">Monochrysis lutheri</name>
    <dbReference type="NCBI Taxonomy" id="2081491"/>
    <lineage>
        <taxon>Eukaryota</taxon>
        <taxon>Haptista</taxon>
        <taxon>Haptophyta</taxon>
        <taxon>Pavlovophyceae</taxon>
        <taxon>Pavlovales</taxon>
        <taxon>Pavlovaceae</taxon>
        <taxon>Diacronema</taxon>
    </lineage>
</organism>
<evidence type="ECO:0000256" key="1">
    <source>
        <dbReference type="SAM" id="MobiDB-lite"/>
    </source>
</evidence>
<feature type="compositionally biased region" description="Acidic residues" evidence="1">
    <location>
        <begin position="363"/>
        <end position="411"/>
    </location>
</feature>
<sequence>MEGSRVRLRSTAGSSRGAWRDDGLPWWGKPTETPAVFALERSAKDLVHESCTADTRDHEDHTFCGMMFDVRCQSKLPLDYLEISSVWVRGALGPMTVWTTDDTFMRKHEDRSAWRCLFSQTVPASPLELVELRLDSPLRLENGQSAGLYVHSATPGDEGLVYDDRHGDVTHEDAAFQVLPGLAHLSNRPFGRHGMWGRPWRPQREFVGRISYGVRWLMWKPSVHAQFPAQFRAVVRTLIMASRRRESPIYLLQDEVVLFILNKCMWSDFGLGDTEAGHPRKLSAAAAAGHLLQSAGEVFARLTGRASGSSADPSANNNGAGGSGRLAPRRIAPSTHAHSELRALLALLTARAGEASQPSALGGEDEEEDEEDEEEEDDGEGEEEEEEEGGDGEEDGDDGETEGCEEECEGEGEAHADGPMPACARAPPPC</sequence>
<evidence type="ECO:0000313" key="3">
    <source>
        <dbReference type="Proteomes" id="UP000751190"/>
    </source>
</evidence>
<dbReference type="EMBL" id="JAGTXO010000006">
    <property type="protein sequence ID" value="KAG8467068.1"/>
    <property type="molecule type" value="Genomic_DNA"/>
</dbReference>
<accession>A0A8J5XLK3</accession>
<feature type="compositionally biased region" description="Low complexity" evidence="1">
    <location>
        <begin position="306"/>
        <end position="318"/>
    </location>
</feature>
<gene>
    <name evidence="2" type="ORF">KFE25_000384</name>
</gene>
<dbReference type="OrthoDB" id="410247at2759"/>
<feature type="compositionally biased region" description="Low complexity" evidence="1">
    <location>
        <begin position="419"/>
        <end position="430"/>
    </location>
</feature>
<feature type="region of interest" description="Disordered" evidence="1">
    <location>
        <begin position="305"/>
        <end position="329"/>
    </location>
</feature>
<proteinExistence type="predicted"/>
<dbReference type="Proteomes" id="UP000751190">
    <property type="component" value="Unassembled WGS sequence"/>
</dbReference>
<evidence type="ECO:0000313" key="2">
    <source>
        <dbReference type="EMBL" id="KAG8467068.1"/>
    </source>
</evidence>